<sequence>MPAPFLIRRIGRFRRCSFDAVAACDPGPKVVTQRSNETPIGRDESHCMAIL</sequence>
<gene>
    <name evidence="1" type="ORF">WN51_12264</name>
</gene>
<evidence type="ECO:0000313" key="2">
    <source>
        <dbReference type="Proteomes" id="UP000053105"/>
    </source>
</evidence>
<protein>
    <submittedName>
        <fullName evidence="1">Uncharacterized protein</fullName>
    </submittedName>
</protein>
<proteinExistence type="predicted"/>
<organism evidence="1 2">
    <name type="scientific">Melipona quadrifasciata</name>
    <dbReference type="NCBI Taxonomy" id="166423"/>
    <lineage>
        <taxon>Eukaryota</taxon>
        <taxon>Metazoa</taxon>
        <taxon>Ecdysozoa</taxon>
        <taxon>Arthropoda</taxon>
        <taxon>Hexapoda</taxon>
        <taxon>Insecta</taxon>
        <taxon>Pterygota</taxon>
        <taxon>Neoptera</taxon>
        <taxon>Endopterygota</taxon>
        <taxon>Hymenoptera</taxon>
        <taxon>Apocrita</taxon>
        <taxon>Aculeata</taxon>
        <taxon>Apoidea</taxon>
        <taxon>Anthophila</taxon>
        <taxon>Apidae</taxon>
        <taxon>Melipona</taxon>
    </lineage>
</organism>
<accession>A0A0M9A1P3</accession>
<reference evidence="1 2" key="1">
    <citation type="submission" date="2015-07" db="EMBL/GenBank/DDBJ databases">
        <title>The genome of Melipona quadrifasciata.</title>
        <authorList>
            <person name="Pan H."/>
            <person name="Kapheim K."/>
        </authorList>
    </citation>
    <scope>NUCLEOTIDE SEQUENCE [LARGE SCALE GENOMIC DNA]</scope>
    <source>
        <strain evidence="1">0111107301</strain>
        <tissue evidence="1">Whole body</tissue>
    </source>
</reference>
<name>A0A0M9A1P3_9HYME</name>
<dbReference type="Proteomes" id="UP000053105">
    <property type="component" value="Unassembled WGS sequence"/>
</dbReference>
<dbReference type="AlphaFoldDB" id="A0A0M9A1P3"/>
<keyword evidence="2" id="KW-1185">Reference proteome</keyword>
<dbReference type="EMBL" id="KQ435762">
    <property type="protein sequence ID" value="KOX75520.1"/>
    <property type="molecule type" value="Genomic_DNA"/>
</dbReference>
<evidence type="ECO:0000313" key="1">
    <source>
        <dbReference type="EMBL" id="KOX75520.1"/>
    </source>
</evidence>